<dbReference type="InterPro" id="IPR019804">
    <property type="entry name" value="Ras_G-nucl-exch_fac_CS"/>
</dbReference>
<protein>
    <submittedName>
        <fullName evidence="7">Cell division cycle- protein</fullName>
    </submittedName>
</protein>
<dbReference type="Pfam" id="PF00617">
    <property type="entry name" value="RasGEF"/>
    <property type="match status" value="1"/>
</dbReference>
<dbReference type="Proteomes" id="UP001176521">
    <property type="component" value="Unassembled WGS sequence"/>
</dbReference>
<evidence type="ECO:0000256" key="3">
    <source>
        <dbReference type="SAM" id="MobiDB-lite"/>
    </source>
</evidence>
<name>A0AAN6G3N5_9BASI</name>
<feature type="region of interest" description="Disordered" evidence="3">
    <location>
        <begin position="1"/>
        <end position="45"/>
    </location>
</feature>
<feature type="compositionally biased region" description="Acidic residues" evidence="3">
    <location>
        <begin position="1148"/>
        <end position="1158"/>
    </location>
</feature>
<gene>
    <name evidence="7" type="primary">CDC25_2</name>
    <name evidence="7" type="ORF">OC842_007455</name>
</gene>
<feature type="non-terminal residue" evidence="7">
    <location>
        <position position="1720"/>
    </location>
</feature>
<keyword evidence="8" id="KW-1185">Reference proteome</keyword>
<keyword evidence="7" id="KW-0132">Cell division</keyword>
<feature type="compositionally biased region" description="Basic and acidic residues" evidence="3">
    <location>
        <begin position="673"/>
        <end position="684"/>
    </location>
</feature>
<feature type="compositionally biased region" description="Gly residues" evidence="3">
    <location>
        <begin position="1251"/>
        <end position="1260"/>
    </location>
</feature>
<dbReference type="PROSITE" id="PS00720">
    <property type="entry name" value="RASGEF"/>
    <property type="match status" value="1"/>
</dbReference>
<dbReference type="Gene3D" id="1.10.840.10">
    <property type="entry name" value="Ras guanine-nucleotide exchange factors catalytic domain"/>
    <property type="match status" value="1"/>
</dbReference>
<dbReference type="PROSITE" id="PS50212">
    <property type="entry name" value="RASGEF_NTER"/>
    <property type="match status" value="1"/>
</dbReference>
<feature type="compositionally biased region" description="Basic and acidic residues" evidence="3">
    <location>
        <begin position="854"/>
        <end position="876"/>
    </location>
</feature>
<dbReference type="CDD" id="cd06224">
    <property type="entry name" value="REM"/>
    <property type="match status" value="1"/>
</dbReference>
<dbReference type="GO" id="GO:0005886">
    <property type="term" value="C:plasma membrane"/>
    <property type="evidence" value="ECO:0007669"/>
    <property type="project" value="TreeGrafter"/>
</dbReference>
<dbReference type="PANTHER" id="PTHR23113:SF368">
    <property type="entry name" value="CELL DIVISION CONTROL PROTEIN 25"/>
    <property type="match status" value="1"/>
</dbReference>
<evidence type="ECO:0000313" key="7">
    <source>
        <dbReference type="EMBL" id="KAK0519441.1"/>
    </source>
</evidence>
<dbReference type="SMART" id="SM00147">
    <property type="entry name" value="RasGEF"/>
    <property type="match status" value="1"/>
</dbReference>
<feature type="region of interest" description="Disordered" evidence="3">
    <location>
        <begin position="191"/>
        <end position="240"/>
    </location>
</feature>
<feature type="non-terminal residue" evidence="7">
    <location>
        <position position="1"/>
    </location>
</feature>
<feature type="domain" description="N-terminal Ras-GEF" evidence="6">
    <location>
        <begin position="1301"/>
        <end position="1431"/>
    </location>
</feature>
<keyword evidence="1 2" id="KW-0344">Guanine-nucleotide releasing factor</keyword>
<dbReference type="PROSITE" id="PS50020">
    <property type="entry name" value="WW_DOMAIN_2"/>
    <property type="match status" value="1"/>
</dbReference>
<dbReference type="Pfam" id="PF00618">
    <property type="entry name" value="RasGEF_N"/>
    <property type="match status" value="1"/>
</dbReference>
<dbReference type="CDD" id="cd00201">
    <property type="entry name" value="WW"/>
    <property type="match status" value="1"/>
</dbReference>
<dbReference type="PROSITE" id="PS50009">
    <property type="entry name" value="RASGEF_CAT"/>
    <property type="match status" value="1"/>
</dbReference>
<dbReference type="InterPro" id="IPR008937">
    <property type="entry name" value="Ras-like_GEF"/>
</dbReference>
<proteinExistence type="predicted"/>
<feature type="domain" description="WW" evidence="5">
    <location>
        <begin position="134"/>
        <end position="161"/>
    </location>
</feature>
<evidence type="ECO:0000259" key="4">
    <source>
        <dbReference type="PROSITE" id="PS50009"/>
    </source>
</evidence>
<feature type="domain" description="Ras-GEF" evidence="4">
    <location>
        <begin position="1472"/>
        <end position="1707"/>
    </location>
</feature>
<feature type="region of interest" description="Disordered" evidence="3">
    <location>
        <begin position="64"/>
        <end position="85"/>
    </location>
</feature>
<feature type="compositionally biased region" description="Acidic residues" evidence="3">
    <location>
        <begin position="877"/>
        <end position="890"/>
    </location>
</feature>
<sequence length="1720" mass="177520">FIYYNTQTGAESYDLPERPEASDVLSSEEYTTASSRGHGNAPTSSVAAAAAAAAAAAYNTSKANENNNRFAPTGGVPAGPNAANLPTAANFQRQLSEEGRDFPIAFDKSTIASFPASAFGIPNDDGIGEDSSVWKPRLTDNGQIYVVNLETGETRWPQTGLGTESAKGGAITLANIAEAFEMAAHPVTGDLQQPPLAGGSGVAAGLPTAPASSTASSVAAAGPTHAPRSGSTGSSAQSSLSRLAGLGTNGIRGLRSVLGVSSAGSAAGGSATAAAASAPVPAAALASSSSASAGGTGSQLTITAISGGAGSSSGQNADVDEGSMEGYLRDRYERARHTASATGVRSSRAALLEGAAGAKAEDGAPASMVADEASALALQRRMEPALAENMEALREHALETIDQLAIAVLPQQYASHQRVQAQGGLAHAAAAAAAGSSDAHIQLLLAHLIHAVRELLLASGTLEASSADLAALAELSGISGAGCVPARIAVPPVSGSAADKNTAAAAVVGPGMSASRQGQDGSGANGLVNGVAALSSDLPSSLSEAMATLHNTNKGFAAAPISRHVRDIVALTASQAAMGTAPQELRDIAKKACSTLSKVVFSARAISEELSHVQSSLRSSSGAAGAGAGAAGGGLTPVLGSAPASSSGGRSGSVSAGSGPGAMSSSSDSAQVRAEREQSMRQRVREQAIELAQTIAFLTDECEKARLGGGGGGMGANTANGGGAGGSSTTTTESWVRRAYPVLRSGIGTAGIGLDTLSGGMAAGWRGSGFSLPSALDTAALRAEAMGNYNNPFDLTKDAQIALASGKLAMRRRPAHPLSTALWKERVEPYVVALRVLLVNFNGSIAVDDDQEQEDKGKDEGKEAGAAEQETDKKDDEVDSGDDEIDEDDDRLTMTGQSDEGERTAENQSSLNGSGRPAQPPTLTLEDLFRRAREIMLRLGTVQTLIEDVDFASSLDVDSCSDAIQADAAAKELARRAREGLNHFLWHKQDLQDLGCTLMMDLQDGVPTRTLLQTTGGILASVDALVETLDELVRLADLQVASTSTLIGSRARVYGARDIAPPPTASQVMTAAAAANGAPGAMRAAEAVAVGMGLTSGIGLGGGAGGVGGSSGGGGAGAASLLDENHINDGSGPGVGGDASGAGGAEGESTEQLEEEDAGVMYLGPGIAVPDGPPGQGRNRADSSARGASPALSGTTMVTGRTRAGSVTNRSVVTTTSDRPGSVSTAVGGGASGGGGGSGPGSGPSSAVGVSGDGSGVGGGGEDDGEHRGGKGKEASIPPIVEESPWFLEPDYAPGDIVMTPEGQVKGATLSALMERLTTHQQFDSVFNTTFLLTYRSFTTTREFLDRVLARYRISPPVGLTPSEHEVWVSKKQRPIQMRVFNVLKLWLEQHFYEGEDEAFLPDLKEFARGEAATAAKSSDAQLIYAASTALLRILDRRDGAGEQSVRTPMHATSAPASLFKNTKKIKLLNIEPLEMARQLTLVESHRYRQIKPAECLGKAWTAPNAEVNAKGIKTMIALSNDLTGWVMESILAQTDLKTRSSYIKQFILIADRCRGLNNFSTMTAIISALNSAPIHRMKRTWDAVNQRTVALLDSLMRTMSSTKNFAYYRDLLHKLNPPCVPFLGVWLTDLTFIEDGNPDRLKTDNRLINFNKRQKTAEIIREIMIYQSTLYNLTPVPQIQDYLEQVLVPSKTQDLMFDQSEKLEPKEREDERIARLLQE</sequence>
<dbReference type="GO" id="GO:0005085">
    <property type="term" value="F:guanyl-nucleotide exchange factor activity"/>
    <property type="evidence" value="ECO:0007669"/>
    <property type="project" value="UniProtKB-KW"/>
</dbReference>
<dbReference type="PANTHER" id="PTHR23113">
    <property type="entry name" value="GUANINE NUCLEOTIDE EXCHANGE FACTOR"/>
    <property type="match status" value="1"/>
</dbReference>
<feature type="region of interest" description="Disordered" evidence="3">
    <location>
        <begin position="1109"/>
        <end position="1280"/>
    </location>
</feature>
<evidence type="ECO:0000259" key="5">
    <source>
        <dbReference type="PROSITE" id="PS50020"/>
    </source>
</evidence>
<dbReference type="InterPro" id="IPR001895">
    <property type="entry name" value="RASGEF_cat_dom"/>
</dbReference>
<evidence type="ECO:0000313" key="8">
    <source>
        <dbReference type="Proteomes" id="UP001176521"/>
    </source>
</evidence>
<feature type="compositionally biased region" description="Gly residues" evidence="3">
    <location>
        <begin position="1227"/>
        <end position="1242"/>
    </location>
</feature>
<feature type="compositionally biased region" description="Polar residues" evidence="3">
    <location>
        <begin position="24"/>
        <end position="45"/>
    </location>
</feature>
<evidence type="ECO:0000256" key="1">
    <source>
        <dbReference type="ARBA" id="ARBA00022658"/>
    </source>
</evidence>
<feature type="compositionally biased region" description="Low complexity" evidence="3">
    <location>
        <begin position="1206"/>
        <end position="1226"/>
    </location>
</feature>
<reference evidence="7" key="1">
    <citation type="journal article" date="2023" name="PhytoFront">
        <title>Draft Genome Resources of Seven Strains of Tilletia horrida, Causal Agent of Kernel Smut of Rice.</title>
        <authorList>
            <person name="Khanal S."/>
            <person name="Antony Babu S."/>
            <person name="Zhou X.G."/>
        </authorList>
    </citation>
    <scope>NUCLEOTIDE SEQUENCE</scope>
    <source>
        <strain evidence="7">TX3</strain>
    </source>
</reference>
<dbReference type="InterPro" id="IPR001202">
    <property type="entry name" value="WW_dom"/>
</dbReference>
<evidence type="ECO:0000256" key="2">
    <source>
        <dbReference type="PROSITE-ProRule" id="PRU00168"/>
    </source>
</evidence>
<feature type="compositionally biased region" description="Basic and acidic residues" evidence="3">
    <location>
        <begin position="1265"/>
        <end position="1274"/>
    </location>
</feature>
<dbReference type="Gene3D" id="1.20.870.10">
    <property type="entry name" value="Son of sevenless (SoS) protein Chain: S domain 1"/>
    <property type="match status" value="1"/>
</dbReference>
<organism evidence="7 8">
    <name type="scientific">Tilletia horrida</name>
    <dbReference type="NCBI Taxonomy" id="155126"/>
    <lineage>
        <taxon>Eukaryota</taxon>
        <taxon>Fungi</taxon>
        <taxon>Dikarya</taxon>
        <taxon>Basidiomycota</taxon>
        <taxon>Ustilaginomycotina</taxon>
        <taxon>Exobasidiomycetes</taxon>
        <taxon>Tilletiales</taxon>
        <taxon>Tilletiaceae</taxon>
        <taxon>Tilletia</taxon>
    </lineage>
</organism>
<feature type="compositionally biased region" description="Gly residues" evidence="3">
    <location>
        <begin position="1131"/>
        <end position="1146"/>
    </location>
</feature>
<feature type="region of interest" description="Disordered" evidence="3">
    <location>
        <begin position="641"/>
        <end position="684"/>
    </location>
</feature>
<dbReference type="InterPro" id="IPR023578">
    <property type="entry name" value="Ras_GEF_dom_sf"/>
</dbReference>
<dbReference type="InterPro" id="IPR000651">
    <property type="entry name" value="Ras-like_Gua-exchang_fac_N"/>
</dbReference>
<dbReference type="SMART" id="SM00229">
    <property type="entry name" value="RasGEFN"/>
    <property type="match status" value="1"/>
</dbReference>
<feature type="compositionally biased region" description="Low complexity" evidence="3">
    <location>
        <begin position="641"/>
        <end position="670"/>
    </location>
</feature>
<comment type="caution">
    <text evidence="7">The sequence shown here is derived from an EMBL/GenBank/DDBJ whole genome shotgun (WGS) entry which is preliminary data.</text>
</comment>
<evidence type="ECO:0000259" key="6">
    <source>
        <dbReference type="PROSITE" id="PS50212"/>
    </source>
</evidence>
<keyword evidence="7" id="KW-0131">Cell cycle</keyword>
<feature type="compositionally biased region" description="Low complexity" evidence="3">
    <location>
        <begin position="203"/>
        <end position="240"/>
    </location>
</feature>
<dbReference type="GO" id="GO:0051301">
    <property type="term" value="P:cell division"/>
    <property type="evidence" value="ECO:0007669"/>
    <property type="project" value="UniProtKB-KW"/>
</dbReference>
<dbReference type="InterPro" id="IPR036964">
    <property type="entry name" value="RASGEF_cat_dom_sf"/>
</dbReference>
<dbReference type="SUPFAM" id="SSF48366">
    <property type="entry name" value="Ras GEF"/>
    <property type="match status" value="1"/>
</dbReference>
<feature type="compositionally biased region" description="Polar residues" evidence="3">
    <location>
        <begin position="1"/>
        <end position="10"/>
    </location>
</feature>
<feature type="region of interest" description="Disordered" evidence="3">
    <location>
        <begin position="849"/>
        <end position="922"/>
    </location>
</feature>
<dbReference type="EMBL" id="JAPDMQ010000987">
    <property type="protein sequence ID" value="KAK0519441.1"/>
    <property type="molecule type" value="Genomic_DNA"/>
</dbReference>
<accession>A0AAN6G3N5</accession>
<dbReference type="GO" id="GO:0007265">
    <property type="term" value="P:Ras protein signal transduction"/>
    <property type="evidence" value="ECO:0007669"/>
    <property type="project" value="TreeGrafter"/>
</dbReference>
<dbReference type="CDD" id="cd00155">
    <property type="entry name" value="RasGEF"/>
    <property type="match status" value="1"/>
</dbReference>